<accession>A0A6A6UCF6</accession>
<keyword evidence="4" id="KW-1185">Reference proteome</keyword>
<dbReference type="AlphaFoldDB" id="A0A6A6UCF6"/>
<feature type="coiled-coil region" evidence="1">
    <location>
        <begin position="45"/>
        <end position="100"/>
    </location>
</feature>
<keyword evidence="1" id="KW-0175">Coiled coil</keyword>
<dbReference type="Proteomes" id="UP000799302">
    <property type="component" value="Unassembled WGS sequence"/>
</dbReference>
<reference evidence="3" key="1">
    <citation type="journal article" date="2020" name="Stud. Mycol.">
        <title>101 Dothideomycetes genomes: a test case for predicting lifestyles and emergence of pathogens.</title>
        <authorList>
            <person name="Haridas S."/>
            <person name="Albert R."/>
            <person name="Binder M."/>
            <person name="Bloem J."/>
            <person name="Labutti K."/>
            <person name="Salamov A."/>
            <person name="Andreopoulos B."/>
            <person name="Baker S."/>
            <person name="Barry K."/>
            <person name="Bills G."/>
            <person name="Bluhm B."/>
            <person name="Cannon C."/>
            <person name="Castanera R."/>
            <person name="Culley D."/>
            <person name="Daum C."/>
            <person name="Ezra D."/>
            <person name="Gonzalez J."/>
            <person name="Henrissat B."/>
            <person name="Kuo A."/>
            <person name="Liang C."/>
            <person name="Lipzen A."/>
            <person name="Lutzoni F."/>
            <person name="Magnuson J."/>
            <person name="Mondo S."/>
            <person name="Nolan M."/>
            <person name="Ohm R."/>
            <person name="Pangilinan J."/>
            <person name="Park H.-J."/>
            <person name="Ramirez L."/>
            <person name="Alfaro M."/>
            <person name="Sun H."/>
            <person name="Tritt A."/>
            <person name="Yoshinaga Y."/>
            <person name="Zwiers L.-H."/>
            <person name="Turgeon B."/>
            <person name="Goodwin S."/>
            <person name="Spatafora J."/>
            <person name="Crous P."/>
            <person name="Grigoriev I."/>
        </authorList>
    </citation>
    <scope>NUCLEOTIDE SEQUENCE</scope>
    <source>
        <strain evidence="3">CBS 115976</strain>
    </source>
</reference>
<evidence type="ECO:0000313" key="4">
    <source>
        <dbReference type="Proteomes" id="UP000799302"/>
    </source>
</evidence>
<evidence type="ECO:0008006" key="5">
    <source>
        <dbReference type="Google" id="ProtNLM"/>
    </source>
</evidence>
<name>A0A6A6UCF6_9PEZI</name>
<dbReference type="EMBL" id="MU004234">
    <property type="protein sequence ID" value="KAF2669832.1"/>
    <property type="molecule type" value="Genomic_DNA"/>
</dbReference>
<evidence type="ECO:0000256" key="2">
    <source>
        <dbReference type="SAM" id="MobiDB-lite"/>
    </source>
</evidence>
<evidence type="ECO:0000256" key="1">
    <source>
        <dbReference type="SAM" id="Coils"/>
    </source>
</evidence>
<sequence length="272" mass="30972">MNARNSHRSPRDEPGLDATFTTTERMVDREDPPGSPRAVPEIRKKNKHLNEIYNLKQEVTDLQDDNEKLHQSIGKMALDLDKAEKQLEMKKRDHEMKDSQLLALQQRVDELTQASNFRNKMEVQSVSPVDQAEHQRLQNELSRLTLAVIDKDGELRDKDKKLAEAQSTAATAASQVSKMTLQIQQDTKLRENANQNDNSLQQTAASVTSKKDEEIAELRRWCDFYQKNSERLSKEHSLSNKATSPPRRQFNMITEAQAGSLSGSRMVMPGAF</sequence>
<proteinExistence type="predicted"/>
<protein>
    <recommendedName>
        <fullName evidence="5">Hook C-terminal domain-containing protein</fullName>
    </recommendedName>
</protein>
<organism evidence="3 4">
    <name type="scientific">Microthyrium microscopicum</name>
    <dbReference type="NCBI Taxonomy" id="703497"/>
    <lineage>
        <taxon>Eukaryota</taxon>
        <taxon>Fungi</taxon>
        <taxon>Dikarya</taxon>
        <taxon>Ascomycota</taxon>
        <taxon>Pezizomycotina</taxon>
        <taxon>Dothideomycetes</taxon>
        <taxon>Dothideomycetes incertae sedis</taxon>
        <taxon>Microthyriales</taxon>
        <taxon>Microthyriaceae</taxon>
        <taxon>Microthyrium</taxon>
    </lineage>
</organism>
<gene>
    <name evidence="3" type="ORF">BT63DRAFT_478070</name>
</gene>
<evidence type="ECO:0000313" key="3">
    <source>
        <dbReference type="EMBL" id="KAF2669832.1"/>
    </source>
</evidence>
<feature type="region of interest" description="Disordered" evidence="2">
    <location>
        <begin position="1"/>
        <end position="45"/>
    </location>
</feature>